<name>A0A0E9PNS1_ANGAN</name>
<reference evidence="1" key="1">
    <citation type="submission" date="2014-11" db="EMBL/GenBank/DDBJ databases">
        <authorList>
            <person name="Amaro Gonzalez C."/>
        </authorList>
    </citation>
    <scope>NUCLEOTIDE SEQUENCE</scope>
</reference>
<organism evidence="1">
    <name type="scientific">Anguilla anguilla</name>
    <name type="common">European freshwater eel</name>
    <name type="synonym">Muraena anguilla</name>
    <dbReference type="NCBI Taxonomy" id="7936"/>
    <lineage>
        <taxon>Eukaryota</taxon>
        <taxon>Metazoa</taxon>
        <taxon>Chordata</taxon>
        <taxon>Craniata</taxon>
        <taxon>Vertebrata</taxon>
        <taxon>Euteleostomi</taxon>
        <taxon>Actinopterygii</taxon>
        <taxon>Neopterygii</taxon>
        <taxon>Teleostei</taxon>
        <taxon>Anguilliformes</taxon>
        <taxon>Anguillidae</taxon>
        <taxon>Anguilla</taxon>
    </lineage>
</organism>
<reference evidence="1" key="2">
    <citation type="journal article" date="2015" name="Fish Shellfish Immunol.">
        <title>Early steps in the European eel (Anguilla anguilla)-Vibrio vulnificus interaction in the gills: Role of the RtxA13 toxin.</title>
        <authorList>
            <person name="Callol A."/>
            <person name="Pajuelo D."/>
            <person name="Ebbesson L."/>
            <person name="Teles M."/>
            <person name="MacKenzie S."/>
            <person name="Amaro C."/>
        </authorList>
    </citation>
    <scope>NUCLEOTIDE SEQUENCE</scope>
</reference>
<protein>
    <submittedName>
        <fullName evidence="1">Uncharacterized protein</fullName>
    </submittedName>
</protein>
<accession>A0A0E9PNS1</accession>
<dbReference type="AlphaFoldDB" id="A0A0E9PNS1"/>
<evidence type="ECO:0000313" key="1">
    <source>
        <dbReference type="EMBL" id="JAH06169.1"/>
    </source>
</evidence>
<proteinExistence type="predicted"/>
<sequence length="40" mass="4674">MQMTFYCFWQTLSNQYQLFSLLVMSLAPSQGIKLNGAKQR</sequence>
<dbReference type="EMBL" id="GBXM01102408">
    <property type="protein sequence ID" value="JAH06169.1"/>
    <property type="molecule type" value="Transcribed_RNA"/>
</dbReference>